<feature type="region of interest" description="Disordered" evidence="1">
    <location>
        <begin position="72"/>
        <end position="122"/>
    </location>
</feature>
<dbReference type="SUPFAM" id="SSF49384">
    <property type="entry name" value="Carbohydrate-binding domain"/>
    <property type="match status" value="1"/>
</dbReference>
<evidence type="ECO:0000313" key="6">
    <source>
        <dbReference type="Proteomes" id="UP000590511"/>
    </source>
</evidence>
<evidence type="ECO:0000256" key="1">
    <source>
        <dbReference type="SAM" id="MobiDB-lite"/>
    </source>
</evidence>
<dbReference type="EMBL" id="BOMP01000078">
    <property type="protein sequence ID" value="GIE41830.1"/>
    <property type="molecule type" value="Genomic_DNA"/>
</dbReference>
<keyword evidence="2" id="KW-0812">Transmembrane</keyword>
<comment type="caution">
    <text evidence="5">The sequence shown here is derived from an EMBL/GenBank/DDBJ whole genome shotgun (WGS) entry which is preliminary data.</text>
</comment>
<dbReference type="GO" id="GO:0030247">
    <property type="term" value="F:polysaccharide binding"/>
    <property type="evidence" value="ECO:0007669"/>
    <property type="project" value="UniProtKB-UniRule"/>
</dbReference>
<feature type="transmembrane region" description="Helical" evidence="2">
    <location>
        <begin position="21"/>
        <end position="43"/>
    </location>
</feature>
<keyword evidence="2" id="KW-0472">Membrane</keyword>
<dbReference type="Gene3D" id="2.60.40.290">
    <property type="match status" value="1"/>
</dbReference>
<evidence type="ECO:0000256" key="2">
    <source>
        <dbReference type="SAM" id="Phobius"/>
    </source>
</evidence>
<keyword evidence="2" id="KW-1133">Transmembrane helix</keyword>
<gene>
    <name evidence="4" type="ORF">Alo02nite_47280</name>
    <name evidence="5" type="ORF">BJ964_004538</name>
</gene>
<dbReference type="AlphaFoldDB" id="A0A7W7MHC9"/>
<dbReference type="RefSeq" id="WP_188122566.1">
    <property type="nucleotide sequence ID" value="NZ_BOMP01000078.1"/>
</dbReference>
<sequence length="227" mass="23987">MRKTAFREGGFREGLEESLPWLPIIVAVGLLLFMVLLTGLRLLSPDPDDVTVEAVPGFTLPAPLRPAAVTSSAAPAPSVTGSRSPAVRPSFTRLPVRTPSTRPSTRPPAVGRPSSPAPTPTVTGVYRVMAPYDREFIGEVLVTNSGAAPADWVVELVFPDEVGELRTSWVESAPQATLSRSGDRYIWRSGAPVAAGSSAPLRFQYAHTGTGGQPSSCTVNGAPCFYS</sequence>
<evidence type="ECO:0000259" key="3">
    <source>
        <dbReference type="PROSITE" id="PS51173"/>
    </source>
</evidence>
<name>A0A7W7MHC9_9ACTN</name>
<reference evidence="4 7" key="2">
    <citation type="submission" date="2021-01" db="EMBL/GenBank/DDBJ databases">
        <title>Whole genome shotgun sequence of Actinoplanes lobatus NBRC 12513.</title>
        <authorList>
            <person name="Komaki H."/>
            <person name="Tamura T."/>
        </authorList>
    </citation>
    <scope>NUCLEOTIDE SEQUENCE [LARGE SCALE GENOMIC DNA]</scope>
    <source>
        <strain evidence="4 7">NBRC 12513</strain>
    </source>
</reference>
<dbReference type="Pfam" id="PF00553">
    <property type="entry name" value="CBM_2"/>
    <property type="match status" value="1"/>
</dbReference>
<reference evidence="5 6" key="1">
    <citation type="submission" date="2020-08" db="EMBL/GenBank/DDBJ databases">
        <title>Sequencing the genomes of 1000 actinobacteria strains.</title>
        <authorList>
            <person name="Klenk H.-P."/>
        </authorList>
    </citation>
    <scope>NUCLEOTIDE SEQUENCE [LARGE SCALE GENOMIC DNA]</scope>
    <source>
        <strain evidence="5 6">DSM 43150</strain>
    </source>
</reference>
<keyword evidence="7" id="KW-1185">Reference proteome</keyword>
<proteinExistence type="predicted"/>
<dbReference type="EMBL" id="JACHNC010000001">
    <property type="protein sequence ID" value="MBB4750377.1"/>
    <property type="molecule type" value="Genomic_DNA"/>
</dbReference>
<feature type="domain" description="CBM2" evidence="3">
    <location>
        <begin position="113"/>
        <end position="227"/>
    </location>
</feature>
<dbReference type="InterPro" id="IPR008965">
    <property type="entry name" value="CBM2/CBM3_carb-bd_dom_sf"/>
</dbReference>
<evidence type="ECO:0000313" key="7">
    <source>
        <dbReference type="Proteomes" id="UP000631312"/>
    </source>
</evidence>
<evidence type="ECO:0000313" key="5">
    <source>
        <dbReference type="EMBL" id="MBB4750377.1"/>
    </source>
</evidence>
<dbReference type="InterPro" id="IPR001919">
    <property type="entry name" value="CBD2"/>
</dbReference>
<dbReference type="InterPro" id="IPR012291">
    <property type="entry name" value="CBM2_carb-bd_dom_sf"/>
</dbReference>
<dbReference type="PROSITE" id="PS51173">
    <property type="entry name" value="CBM2"/>
    <property type="match status" value="1"/>
</dbReference>
<evidence type="ECO:0000313" key="4">
    <source>
        <dbReference type="EMBL" id="GIE41830.1"/>
    </source>
</evidence>
<dbReference type="SMART" id="SM00637">
    <property type="entry name" value="CBD_II"/>
    <property type="match status" value="1"/>
</dbReference>
<feature type="compositionally biased region" description="Low complexity" evidence="1">
    <location>
        <begin position="92"/>
        <end position="108"/>
    </location>
</feature>
<dbReference type="Proteomes" id="UP000590511">
    <property type="component" value="Unassembled WGS sequence"/>
</dbReference>
<dbReference type="Proteomes" id="UP000631312">
    <property type="component" value="Unassembled WGS sequence"/>
</dbReference>
<dbReference type="GO" id="GO:0005975">
    <property type="term" value="P:carbohydrate metabolic process"/>
    <property type="evidence" value="ECO:0007669"/>
    <property type="project" value="InterPro"/>
</dbReference>
<dbReference type="GO" id="GO:0004553">
    <property type="term" value="F:hydrolase activity, hydrolyzing O-glycosyl compounds"/>
    <property type="evidence" value="ECO:0007669"/>
    <property type="project" value="InterPro"/>
</dbReference>
<protein>
    <recommendedName>
        <fullName evidence="3">CBM2 domain-containing protein</fullName>
    </recommendedName>
</protein>
<accession>A0A7W7MHC9</accession>
<organism evidence="5 6">
    <name type="scientific">Actinoplanes lobatus</name>
    <dbReference type="NCBI Taxonomy" id="113568"/>
    <lineage>
        <taxon>Bacteria</taxon>
        <taxon>Bacillati</taxon>
        <taxon>Actinomycetota</taxon>
        <taxon>Actinomycetes</taxon>
        <taxon>Micromonosporales</taxon>
        <taxon>Micromonosporaceae</taxon>
        <taxon>Actinoplanes</taxon>
    </lineage>
</organism>